<evidence type="ECO:0000313" key="2">
    <source>
        <dbReference type="Proteomes" id="UP000266841"/>
    </source>
</evidence>
<dbReference type="EMBL" id="AGNL01035723">
    <property type="protein sequence ID" value="EJK54503.1"/>
    <property type="molecule type" value="Genomic_DNA"/>
</dbReference>
<name>K0RLA0_THAOC</name>
<accession>K0RLA0</accession>
<comment type="caution">
    <text evidence="1">The sequence shown here is derived from an EMBL/GenBank/DDBJ whole genome shotgun (WGS) entry which is preliminary data.</text>
</comment>
<dbReference type="AlphaFoldDB" id="K0RLA0"/>
<protein>
    <submittedName>
        <fullName evidence="1">Uncharacterized protein</fullName>
    </submittedName>
</protein>
<dbReference type="Proteomes" id="UP000266841">
    <property type="component" value="Unassembled WGS sequence"/>
</dbReference>
<gene>
    <name evidence="1" type="ORF">THAOC_25865</name>
</gene>
<reference evidence="1 2" key="1">
    <citation type="journal article" date="2012" name="Genome Biol.">
        <title>Genome and low-iron response of an oceanic diatom adapted to chronic iron limitation.</title>
        <authorList>
            <person name="Lommer M."/>
            <person name="Specht M."/>
            <person name="Roy A.S."/>
            <person name="Kraemer L."/>
            <person name="Andreson R."/>
            <person name="Gutowska M.A."/>
            <person name="Wolf J."/>
            <person name="Bergner S.V."/>
            <person name="Schilhabel M.B."/>
            <person name="Klostermeier U.C."/>
            <person name="Beiko R.G."/>
            <person name="Rosenstiel P."/>
            <person name="Hippler M."/>
            <person name="Laroche J."/>
        </authorList>
    </citation>
    <scope>NUCLEOTIDE SEQUENCE [LARGE SCALE GENOMIC DNA]</scope>
    <source>
        <strain evidence="1 2">CCMP1005</strain>
    </source>
</reference>
<keyword evidence="2" id="KW-1185">Reference proteome</keyword>
<evidence type="ECO:0000313" key="1">
    <source>
        <dbReference type="EMBL" id="EJK54503.1"/>
    </source>
</evidence>
<sequence>MKAVEPAAQSAAATASLLKIMLANRGWQSQQWNNGVRVSLPLRFSTYETGVAAWNHRRRQRTPLPTYRGGGRGAEEQAVALCFLRARGEGDDDFARGAA</sequence>
<proteinExistence type="predicted"/>
<organism evidence="1 2">
    <name type="scientific">Thalassiosira oceanica</name>
    <name type="common">Marine diatom</name>
    <dbReference type="NCBI Taxonomy" id="159749"/>
    <lineage>
        <taxon>Eukaryota</taxon>
        <taxon>Sar</taxon>
        <taxon>Stramenopiles</taxon>
        <taxon>Ochrophyta</taxon>
        <taxon>Bacillariophyta</taxon>
        <taxon>Coscinodiscophyceae</taxon>
        <taxon>Thalassiosirophycidae</taxon>
        <taxon>Thalassiosirales</taxon>
        <taxon>Thalassiosiraceae</taxon>
        <taxon>Thalassiosira</taxon>
    </lineage>
</organism>